<dbReference type="Proteomes" id="UP000429523">
    <property type="component" value="Unassembled WGS sequence"/>
</dbReference>
<evidence type="ECO:0000313" key="11">
    <source>
        <dbReference type="Proteomes" id="UP000440732"/>
    </source>
</evidence>
<dbReference type="Gene3D" id="1.20.1250.20">
    <property type="entry name" value="MFS general substrate transporter like domains"/>
    <property type="match status" value="1"/>
</dbReference>
<dbReference type="Proteomes" id="UP000476176">
    <property type="component" value="Unassembled WGS sequence"/>
</dbReference>
<proteinExistence type="predicted"/>
<evidence type="ECO:0000313" key="6">
    <source>
        <dbReference type="EMBL" id="KAE9135329.1"/>
    </source>
</evidence>
<evidence type="ECO:0000313" key="5">
    <source>
        <dbReference type="EMBL" id="KAE8996487.1"/>
    </source>
</evidence>
<evidence type="ECO:0000313" key="13">
    <source>
        <dbReference type="Proteomes" id="UP000476176"/>
    </source>
</evidence>
<feature type="signal peptide" evidence="3">
    <location>
        <begin position="1"/>
        <end position="15"/>
    </location>
</feature>
<gene>
    <name evidence="8" type="ORF">PF001_g13820</name>
    <name evidence="7" type="ORF">PF004_g14638</name>
    <name evidence="6" type="ORF">PF006_g14629</name>
    <name evidence="4" type="ORF">PF009_g18023</name>
    <name evidence="5" type="ORF">PF011_g15879</name>
</gene>
<reference evidence="9 10" key="1">
    <citation type="submission" date="2018-08" db="EMBL/GenBank/DDBJ databases">
        <title>Genomic investigation of the strawberry pathogen Phytophthora fragariae indicates pathogenicity is determined by transcriptional variation in three key races.</title>
        <authorList>
            <person name="Adams T.M."/>
            <person name="Armitage A.D."/>
            <person name="Sobczyk M.K."/>
            <person name="Bates H.J."/>
            <person name="Dunwell J.M."/>
            <person name="Nellist C.F."/>
            <person name="Harrison R.J."/>
        </authorList>
    </citation>
    <scope>NUCLEOTIDE SEQUENCE [LARGE SCALE GENOMIC DNA]</scope>
    <source>
        <strain evidence="8 10">A4</strain>
        <strain evidence="7 13">BC-23</strain>
        <strain evidence="6 11">NOV-5</strain>
        <strain evidence="4 9">NOV-9</strain>
        <strain evidence="5 12">SCRP245</strain>
    </source>
</reference>
<sequence>MRVIVWHSDAMLGIALELCVIALCRHHPRLKAETKKGCECQLPDGAHSPTLPQAAAPANSVHSFSPASSKMPTAMEDASSKARKCINNPKMLITYLWFSTILFGFMYAIAAIVAAVNNDGEGESDSKSLGFVGVWAMILIVALSVGGTMVMRKHQTPLAVGFLIGVVLMMSLQMFSLSIIFAGAAYLARIERAKGDEHTNVHSNEAGSVFSFFMFILYAVFTIVLVRHRNIVIKEGVNLDPNAINNDIEKNPAGMGGNTAAPTTTTATSPRVIRTDLDVPKPLAPPVSV</sequence>
<evidence type="ECO:0000313" key="9">
    <source>
        <dbReference type="Proteomes" id="UP000429523"/>
    </source>
</evidence>
<feature type="transmembrane region" description="Helical" evidence="2">
    <location>
        <begin position="128"/>
        <end position="150"/>
    </location>
</feature>
<feature type="compositionally biased region" description="Low complexity" evidence="1">
    <location>
        <begin position="259"/>
        <end position="268"/>
    </location>
</feature>
<feature type="region of interest" description="Disordered" evidence="1">
    <location>
        <begin position="250"/>
        <end position="289"/>
    </location>
</feature>
<dbReference type="EMBL" id="QXFW01001104">
    <property type="protein sequence ID" value="KAE8996487.1"/>
    <property type="molecule type" value="Genomic_DNA"/>
</dbReference>
<dbReference type="EMBL" id="QXGE01000831">
    <property type="protein sequence ID" value="KAE9302854.1"/>
    <property type="molecule type" value="Genomic_DNA"/>
</dbReference>
<dbReference type="InterPro" id="IPR036259">
    <property type="entry name" value="MFS_trans_sf"/>
</dbReference>
<evidence type="ECO:0000256" key="1">
    <source>
        <dbReference type="SAM" id="MobiDB-lite"/>
    </source>
</evidence>
<keyword evidence="2" id="KW-0812">Transmembrane</keyword>
<evidence type="ECO:0000256" key="2">
    <source>
        <dbReference type="SAM" id="Phobius"/>
    </source>
</evidence>
<evidence type="ECO:0000313" key="12">
    <source>
        <dbReference type="Proteomes" id="UP000460718"/>
    </source>
</evidence>
<dbReference type="EMBL" id="QXGC01000943">
    <property type="protein sequence ID" value="KAE9215813.1"/>
    <property type="molecule type" value="Genomic_DNA"/>
</dbReference>
<accession>A0A6A3TJI2</accession>
<evidence type="ECO:0000313" key="4">
    <source>
        <dbReference type="EMBL" id="KAE8931934.1"/>
    </source>
</evidence>
<dbReference type="EMBL" id="QXGA01000927">
    <property type="protein sequence ID" value="KAE9135329.1"/>
    <property type="molecule type" value="Genomic_DNA"/>
</dbReference>
<feature type="transmembrane region" description="Helical" evidence="2">
    <location>
        <begin position="208"/>
        <end position="226"/>
    </location>
</feature>
<evidence type="ECO:0000313" key="7">
    <source>
        <dbReference type="EMBL" id="KAE9215813.1"/>
    </source>
</evidence>
<evidence type="ECO:0000256" key="3">
    <source>
        <dbReference type="SAM" id="SignalP"/>
    </source>
</evidence>
<name>A0A6A3TJI2_9STRA</name>
<keyword evidence="2" id="KW-0472">Membrane</keyword>
<dbReference type="Proteomes" id="UP000440732">
    <property type="component" value="Unassembled WGS sequence"/>
</dbReference>
<dbReference type="EMBL" id="QXGF01001178">
    <property type="protein sequence ID" value="KAE8931934.1"/>
    <property type="molecule type" value="Genomic_DNA"/>
</dbReference>
<dbReference type="AlphaFoldDB" id="A0A6A3TJI2"/>
<comment type="caution">
    <text evidence="6">The sequence shown here is derived from an EMBL/GenBank/DDBJ whole genome shotgun (WGS) entry which is preliminary data.</text>
</comment>
<organism evidence="6 11">
    <name type="scientific">Phytophthora fragariae</name>
    <dbReference type="NCBI Taxonomy" id="53985"/>
    <lineage>
        <taxon>Eukaryota</taxon>
        <taxon>Sar</taxon>
        <taxon>Stramenopiles</taxon>
        <taxon>Oomycota</taxon>
        <taxon>Peronosporomycetes</taxon>
        <taxon>Peronosporales</taxon>
        <taxon>Peronosporaceae</taxon>
        <taxon>Phytophthora</taxon>
    </lineage>
</organism>
<evidence type="ECO:0008006" key="14">
    <source>
        <dbReference type="Google" id="ProtNLM"/>
    </source>
</evidence>
<feature type="transmembrane region" description="Helical" evidence="2">
    <location>
        <begin position="162"/>
        <end position="188"/>
    </location>
</feature>
<feature type="chain" id="PRO_5036380632" description="TRP C-terminal domain-containing protein" evidence="3">
    <location>
        <begin position="16"/>
        <end position="289"/>
    </location>
</feature>
<dbReference type="Proteomes" id="UP000437068">
    <property type="component" value="Unassembled WGS sequence"/>
</dbReference>
<protein>
    <recommendedName>
        <fullName evidence="14">TRP C-terminal domain-containing protein</fullName>
    </recommendedName>
</protein>
<feature type="transmembrane region" description="Helical" evidence="2">
    <location>
        <begin position="92"/>
        <end position="116"/>
    </location>
</feature>
<evidence type="ECO:0000313" key="10">
    <source>
        <dbReference type="Proteomes" id="UP000437068"/>
    </source>
</evidence>
<keyword evidence="3" id="KW-0732">Signal</keyword>
<keyword evidence="2" id="KW-1133">Transmembrane helix</keyword>
<dbReference type="Proteomes" id="UP000460718">
    <property type="component" value="Unassembled WGS sequence"/>
</dbReference>
<evidence type="ECO:0000313" key="8">
    <source>
        <dbReference type="EMBL" id="KAE9302854.1"/>
    </source>
</evidence>